<dbReference type="PANTHER" id="PTHR42850">
    <property type="entry name" value="METALLOPHOSPHOESTERASE"/>
    <property type="match status" value="1"/>
</dbReference>
<dbReference type="Gene3D" id="3.40.50.300">
    <property type="entry name" value="P-loop containing nucleotide triphosphate hydrolases"/>
    <property type="match status" value="1"/>
</dbReference>
<dbReference type="SUPFAM" id="SSF56091">
    <property type="entry name" value="DNA ligase/mRNA capping enzyme, catalytic domain"/>
    <property type="match status" value="1"/>
</dbReference>
<sequence>MIVRIPALSLVVLVGASGSGKSSFARRHFRATEILSSDACRGWVRDDENDQSATADAFDVLHYIAAKRLAAGKLTVVDATNVRAEDRKHLVALAREHHVLPVALVFDLPESVCHDRNAQRADRAFGPHVVRQQTQAMHRSLRGLAKEGFRNVTVLRSVADVDAVEIARERLWNDKRDEHGPFDIIGDVHGCYDELCALLRELGYTLGGTRDAPQVSAPDGRRAIFLGDLVDRGPDSPGVLRLAMRMVADGTALCVPGNHDVKLMRKLNGRDVQITHGLAETLQQLEKETDAFRRDVATFVDGLVSHYVLDDGRLVVAHAGMKESMQGRGSGAVRQFALYGESTGEIDEYGLPVRYEWARDYRGGASVVYGHTPVPEAEWINRTICIDTGCVFGGKLTALRWPERELVSVPALKTWYEPIRPLAAAAPPARDALLLDIADVAGKRVIATRLAHTVTVREENAGAALEVMSRFAIDPRWLVYLPPTMAPPAAASDGDALERPLEAFAYYRNEGVGDVVCQEKHMGSRAVIVLCRDESAARQRFGIAGDGRGVIHTRSGRRFFDDGAIERALLDRIDAALDASGLWDELGTNWIVLDTELMPWSAKAQELLRQQYAPTGAAGNAALTTAQEWLARAMRRVPDATALHDAAASKRDALARYVDAYRRYCWRVDGIDDYKIAPFHILAYEGAVGLVRDHRWQMDTLARLCAADPKLLHATRHRYVDLADDDSLDAATAWWRALTDAGGEGMVVKPVAAVVRGTRGVVQPAIKCRGREYLRIIYGPEYLLPRNLERLRSRGLGAKRSLAAREFALGVEALHRFVEREPLYRVHECVFGVLALESEPVDARL</sequence>
<dbReference type="InterPro" id="IPR032380">
    <property type="entry name" value="PNKP_ligase_dom"/>
</dbReference>
<evidence type="ECO:0000313" key="4">
    <source>
        <dbReference type="Proteomes" id="UP001139971"/>
    </source>
</evidence>
<evidence type="ECO:0000313" key="3">
    <source>
        <dbReference type="EMBL" id="MDC8013373.1"/>
    </source>
</evidence>
<evidence type="ECO:0000259" key="2">
    <source>
        <dbReference type="Pfam" id="PF16542"/>
    </source>
</evidence>
<dbReference type="Gene3D" id="3.60.21.10">
    <property type="match status" value="1"/>
</dbReference>
<dbReference type="InterPro" id="IPR004843">
    <property type="entry name" value="Calcineurin-like_PHP"/>
</dbReference>
<protein>
    <submittedName>
        <fullName evidence="3">Polynucleotide kinase-phosphatase</fullName>
    </submittedName>
</protein>
<comment type="caution">
    <text evidence="3">The sequence shown here is derived from an EMBL/GenBank/DDBJ whole genome shotgun (WGS) entry which is preliminary data.</text>
</comment>
<dbReference type="RefSeq" id="WP_263545582.1">
    <property type="nucleotide sequence ID" value="NZ_JAOVZO020000017.1"/>
</dbReference>
<dbReference type="SUPFAM" id="SSF52540">
    <property type="entry name" value="P-loop containing nucleoside triphosphate hydrolases"/>
    <property type="match status" value="1"/>
</dbReference>
<dbReference type="InterPro" id="IPR027417">
    <property type="entry name" value="P-loop_NTPase"/>
</dbReference>
<dbReference type="InterPro" id="IPR024028">
    <property type="entry name" value="PNKP_bac"/>
</dbReference>
<dbReference type="Gene3D" id="3.30.470.30">
    <property type="entry name" value="DNA ligase/mRNA capping enzyme"/>
    <property type="match status" value="2"/>
</dbReference>
<keyword evidence="4" id="KW-1185">Reference proteome</keyword>
<dbReference type="Pfam" id="PF13671">
    <property type="entry name" value="AAA_33"/>
    <property type="match status" value="1"/>
</dbReference>
<dbReference type="AlphaFoldDB" id="A0A9X3YMD2"/>
<dbReference type="Proteomes" id="UP001139971">
    <property type="component" value="Unassembled WGS sequence"/>
</dbReference>
<gene>
    <name evidence="3" type="ORF">OD750_012585</name>
</gene>
<dbReference type="PANTHER" id="PTHR42850:SF7">
    <property type="entry name" value="BIS(5'-NUCLEOSYL)-TETRAPHOSPHATASE PRPE [ASYMMETRICAL]"/>
    <property type="match status" value="1"/>
</dbReference>
<proteinExistence type="predicted"/>
<dbReference type="InterPro" id="IPR050126">
    <property type="entry name" value="Ap4A_hydrolase"/>
</dbReference>
<dbReference type="EMBL" id="JAOVZO020000017">
    <property type="protein sequence ID" value="MDC8013373.1"/>
    <property type="molecule type" value="Genomic_DNA"/>
</dbReference>
<organism evidence="3 4">
    <name type="scientific">Tahibacter soli</name>
    <dbReference type="NCBI Taxonomy" id="2983605"/>
    <lineage>
        <taxon>Bacteria</taxon>
        <taxon>Pseudomonadati</taxon>
        <taxon>Pseudomonadota</taxon>
        <taxon>Gammaproteobacteria</taxon>
        <taxon>Lysobacterales</taxon>
        <taxon>Rhodanobacteraceae</taxon>
        <taxon>Tahibacter</taxon>
    </lineage>
</organism>
<reference evidence="3" key="1">
    <citation type="submission" date="2023-02" db="EMBL/GenBank/DDBJ databases">
        <title>Tahibacter soli sp. nov. isolated from soil.</title>
        <authorList>
            <person name="Baek J.H."/>
            <person name="Lee J.K."/>
            <person name="Choi D.G."/>
            <person name="Jeon C.O."/>
        </authorList>
    </citation>
    <scope>NUCLEOTIDE SEQUENCE</scope>
    <source>
        <strain evidence="3">BL</strain>
    </source>
</reference>
<name>A0A9X3YMD2_9GAMM</name>
<keyword evidence="3" id="KW-0418">Kinase</keyword>
<dbReference type="NCBIfam" id="TIGR04075">
    <property type="entry name" value="bacter_Pnkp"/>
    <property type="match status" value="1"/>
</dbReference>
<feature type="domain" description="Calcineurin-like phosphoesterase" evidence="1">
    <location>
        <begin position="181"/>
        <end position="375"/>
    </location>
</feature>
<feature type="domain" description="Polynucleotide kinase-phosphatase ligase" evidence="2">
    <location>
        <begin position="463"/>
        <end position="840"/>
    </location>
</feature>
<keyword evidence="3" id="KW-0808">Transferase</keyword>
<dbReference type="GO" id="GO:0016301">
    <property type="term" value="F:kinase activity"/>
    <property type="evidence" value="ECO:0007669"/>
    <property type="project" value="UniProtKB-KW"/>
</dbReference>
<dbReference type="Pfam" id="PF16542">
    <property type="entry name" value="PNKP_ligase"/>
    <property type="match status" value="1"/>
</dbReference>
<dbReference type="SUPFAM" id="SSF56300">
    <property type="entry name" value="Metallo-dependent phosphatases"/>
    <property type="match status" value="1"/>
</dbReference>
<evidence type="ECO:0000259" key="1">
    <source>
        <dbReference type="Pfam" id="PF00149"/>
    </source>
</evidence>
<dbReference type="Pfam" id="PF00149">
    <property type="entry name" value="Metallophos"/>
    <property type="match status" value="1"/>
</dbReference>
<dbReference type="GO" id="GO:0005737">
    <property type="term" value="C:cytoplasm"/>
    <property type="evidence" value="ECO:0007669"/>
    <property type="project" value="TreeGrafter"/>
</dbReference>
<accession>A0A9X3YMD2</accession>
<dbReference type="GO" id="GO:0016791">
    <property type="term" value="F:phosphatase activity"/>
    <property type="evidence" value="ECO:0007669"/>
    <property type="project" value="TreeGrafter"/>
</dbReference>
<dbReference type="InterPro" id="IPR029052">
    <property type="entry name" value="Metallo-depent_PP-like"/>
</dbReference>
<dbReference type="CDD" id="cd07423">
    <property type="entry name" value="MPP_Prp_like"/>
    <property type="match status" value="1"/>
</dbReference>
<dbReference type="InterPro" id="IPR041780">
    <property type="entry name" value="MPP_PrpE-like"/>
</dbReference>